<organism evidence="1 2">
    <name type="scientific">Glomus cerebriforme</name>
    <dbReference type="NCBI Taxonomy" id="658196"/>
    <lineage>
        <taxon>Eukaryota</taxon>
        <taxon>Fungi</taxon>
        <taxon>Fungi incertae sedis</taxon>
        <taxon>Mucoromycota</taxon>
        <taxon>Glomeromycotina</taxon>
        <taxon>Glomeromycetes</taxon>
        <taxon>Glomerales</taxon>
        <taxon>Glomeraceae</taxon>
        <taxon>Glomus</taxon>
    </lineage>
</organism>
<dbReference type="OrthoDB" id="2432695at2759"/>
<evidence type="ECO:0008006" key="3">
    <source>
        <dbReference type="Google" id="ProtNLM"/>
    </source>
</evidence>
<dbReference type="AlphaFoldDB" id="A0A397S5V0"/>
<dbReference type="Proteomes" id="UP000265703">
    <property type="component" value="Unassembled WGS sequence"/>
</dbReference>
<sequence>MREALDATASSDKELQNFELTDDEWSIIEEIVSVLMVNICTYYQYMSSAKYPMLSTVVPLYNYLIDELEDYCDCNNSSHEIVTAVKAGINKLERYYIKTDDTTMYTIATGYYEDHKWKPNFVRFAKETAINIYNTKYGPPEYLENDSIEFENNAFFNHIFGKQQKVQQNEVDLYLKAPRAEPQQDILL</sequence>
<protein>
    <recommendedName>
        <fullName evidence="3">hAT-like transposase RNase-H fold domain-containing protein</fullName>
    </recommendedName>
</protein>
<gene>
    <name evidence="1" type="ORF">C1645_836446</name>
</gene>
<evidence type="ECO:0000313" key="2">
    <source>
        <dbReference type="Proteomes" id="UP000265703"/>
    </source>
</evidence>
<accession>A0A397S5V0</accession>
<proteinExistence type="predicted"/>
<keyword evidence="2" id="KW-1185">Reference proteome</keyword>
<dbReference type="EMBL" id="QKYT01000747">
    <property type="protein sequence ID" value="RIA81763.1"/>
    <property type="molecule type" value="Genomic_DNA"/>
</dbReference>
<evidence type="ECO:0000313" key="1">
    <source>
        <dbReference type="EMBL" id="RIA81763.1"/>
    </source>
</evidence>
<comment type="caution">
    <text evidence="1">The sequence shown here is derived from an EMBL/GenBank/DDBJ whole genome shotgun (WGS) entry which is preliminary data.</text>
</comment>
<reference evidence="1 2" key="1">
    <citation type="submission" date="2018-06" db="EMBL/GenBank/DDBJ databases">
        <title>Comparative genomics reveals the genomic features of Rhizophagus irregularis, R. cerebriforme, R. diaphanum and Gigaspora rosea, and their symbiotic lifestyle signature.</title>
        <authorList>
            <person name="Morin E."/>
            <person name="San Clemente H."/>
            <person name="Chen E.C.H."/>
            <person name="De La Providencia I."/>
            <person name="Hainaut M."/>
            <person name="Kuo A."/>
            <person name="Kohler A."/>
            <person name="Murat C."/>
            <person name="Tang N."/>
            <person name="Roy S."/>
            <person name="Loubradou J."/>
            <person name="Henrissat B."/>
            <person name="Grigoriev I.V."/>
            <person name="Corradi N."/>
            <person name="Roux C."/>
            <person name="Martin F.M."/>
        </authorList>
    </citation>
    <scope>NUCLEOTIDE SEQUENCE [LARGE SCALE GENOMIC DNA]</scope>
    <source>
        <strain evidence="1 2">DAOM 227022</strain>
    </source>
</reference>
<name>A0A397S5V0_9GLOM</name>